<gene>
    <name evidence="2" type="ORF">KHC33_12175</name>
</gene>
<protein>
    <submittedName>
        <fullName evidence="2">Uncharacterized protein</fullName>
    </submittedName>
</protein>
<dbReference type="GeneID" id="65097953"/>
<feature type="coiled-coil region" evidence="1">
    <location>
        <begin position="3"/>
        <end position="66"/>
    </location>
</feature>
<evidence type="ECO:0000256" key="1">
    <source>
        <dbReference type="SAM" id="Coils"/>
    </source>
</evidence>
<reference evidence="2 3" key="1">
    <citation type="submission" date="2021-05" db="EMBL/GenBank/DDBJ databases">
        <title>A novel Methanospirillum isolate from a pyrite-forming mixed culture.</title>
        <authorList>
            <person name="Bunk B."/>
            <person name="Sproer C."/>
            <person name="Spring S."/>
            <person name="Pester M."/>
        </authorList>
    </citation>
    <scope>NUCLEOTIDE SEQUENCE [LARGE SCALE GENOMIC DNA]</scope>
    <source>
        <strain evidence="2 3">J.3.6.1-F.2.7.3</strain>
    </source>
</reference>
<keyword evidence="3" id="KW-1185">Reference proteome</keyword>
<dbReference type="RefSeq" id="WP_214418904.1">
    <property type="nucleotide sequence ID" value="NZ_CP075546.1"/>
</dbReference>
<dbReference type="Proteomes" id="UP000680656">
    <property type="component" value="Chromosome"/>
</dbReference>
<organism evidence="2 3">
    <name type="scientific">Methanospirillum purgamenti</name>
    <dbReference type="NCBI Taxonomy" id="2834276"/>
    <lineage>
        <taxon>Archaea</taxon>
        <taxon>Methanobacteriati</taxon>
        <taxon>Methanobacteriota</taxon>
        <taxon>Stenosarchaea group</taxon>
        <taxon>Methanomicrobia</taxon>
        <taxon>Methanomicrobiales</taxon>
        <taxon>Methanospirillaceae</taxon>
        <taxon>Methanospirillum</taxon>
    </lineage>
</organism>
<keyword evidence="1" id="KW-0175">Coiled coil</keyword>
<dbReference type="KEGG" id="mrtj:KHC33_12175"/>
<accession>A0A8E7AV36</accession>
<dbReference type="EMBL" id="CP075546">
    <property type="protein sequence ID" value="QVV88087.1"/>
    <property type="molecule type" value="Genomic_DNA"/>
</dbReference>
<evidence type="ECO:0000313" key="2">
    <source>
        <dbReference type="EMBL" id="QVV88087.1"/>
    </source>
</evidence>
<dbReference type="AlphaFoldDB" id="A0A8E7AV36"/>
<proteinExistence type="predicted"/>
<evidence type="ECO:0000313" key="3">
    <source>
        <dbReference type="Proteomes" id="UP000680656"/>
    </source>
</evidence>
<sequence length="76" mass="9382">MREKIMEDLLKKLNERAINAKTQKEFLALTRQIIKIEELRLNRERMEDLERRMLAIEQILVNIDRMVMKQTKVERW</sequence>
<name>A0A8E7AV36_9EURY</name>